<comment type="cofactor">
    <cofactor evidence="2">
        <name>K(+)</name>
        <dbReference type="ChEBI" id="CHEBI:29103"/>
    </cofactor>
</comment>
<dbReference type="RefSeq" id="WP_161823319.1">
    <property type="nucleotide sequence ID" value="NZ_LSRS01000010.1"/>
</dbReference>
<dbReference type="AlphaFoldDB" id="A0A9D3AXJ6"/>
<feature type="binding site" evidence="16">
    <location>
        <position position="100"/>
    </location>
    <ligand>
        <name>substrate</name>
    </ligand>
</feature>
<evidence type="ECO:0000256" key="11">
    <source>
        <dbReference type="ARBA" id="ARBA00022840"/>
    </source>
</evidence>
<dbReference type="GO" id="GO:0015937">
    <property type="term" value="P:coenzyme A biosynthetic process"/>
    <property type="evidence" value="ECO:0007669"/>
    <property type="project" value="UniProtKB-UniRule"/>
</dbReference>
<keyword evidence="9 16" id="KW-0547">Nucleotide-binding</keyword>
<keyword evidence="7 16" id="KW-0963">Cytoplasm</keyword>
<evidence type="ECO:0000256" key="13">
    <source>
        <dbReference type="ARBA" id="ARBA00022993"/>
    </source>
</evidence>
<evidence type="ECO:0000313" key="18">
    <source>
        <dbReference type="Proteomes" id="UP000798488"/>
    </source>
</evidence>
<dbReference type="PANTHER" id="PTHR34265">
    <property type="entry name" value="TYPE III PANTOTHENATE KINASE"/>
    <property type="match status" value="1"/>
</dbReference>
<evidence type="ECO:0000256" key="3">
    <source>
        <dbReference type="ARBA" id="ARBA00004496"/>
    </source>
</evidence>
<dbReference type="InterPro" id="IPR043129">
    <property type="entry name" value="ATPase_NBD"/>
</dbReference>
<comment type="similarity">
    <text evidence="14 16">Belongs to the type III pantothenate kinase family.</text>
</comment>
<dbReference type="GO" id="GO:0004594">
    <property type="term" value="F:pantothenate kinase activity"/>
    <property type="evidence" value="ECO:0007669"/>
    <property type="project" value="UniProtKB-UniRule"/>
</dbReference>
<evidence type="ECO:0000256" key="1">
    <source>
        <dbReference type="ARBA" id="ARBA00001206"/>
    </source>
</evidence>
<dbReference type="NCBIfam" id="TIGR00671">
    <property type="entry name" value="baf"/>
    <property type="match status" value="1"/>
</dbReference>
<feature type="binding site" evidence="16">
    <location>
        <position position="129"/>
    </location>
    <ligand>
        <name>K(+)</name>
        <dbReference type="ChEBI" id="CHEBI:29103"/>
    </ligand>
</feature>
<dbReference type="GO" id="GO:0005524">
    <property type="term" value="F:ATP binding"/>
    <property type="evidence" value="ECO:0007669"/>
    <property type="project" value="UniProtKB-UniRule"/>
</dbReference>
<dbReference type="NCBIfam" id="NF009847">
    <property type="entry name" value="PRK13318.1-5"/>
    <property type="match status" value="1"/>
</dbReference>
<dbReference type="SUPFAM" id="SSF53067">
    <property type="entry name" value="Actin-like ATPase domain"/>
    <property type="match status" value="2"/>
</dbReference>
<evidence type="ECO:0000256" key="5">
    <source>
        <dbReference type="ARBA" id="ARBA00011738"/>
    </source>
</evidence>
<dbReference type="GO" id="GO:0046872">
    <property type="term" value="F:metal ion binding"/>
    <property type="evidence" value="ECO:0007669"/>
    <property type="project" value="UniProtKB-KW"/>
</dbReference>
<protein>
    <recommendedName>
        <fullName evidence="15 16">Type III pantothenate kinase</fullName>
        <ecNumber evidence="6 16">2.7.1.33</ecNumber>
    </recommendedName>
    <alternativeName>
        <fullName evidence="16">PanK-III</fullName>
    </alternativeName>
    <alternativeName>
        <fullName evidence="16">Pantothenic acid kinase</fullName>
    </alternativeName>
</protein>
<keyword evidence="18" id="KW-1185">Reference proteome</keyword>
<keyword evidence="8 16" id="KW-0808">Transferase</keyword>
<sequence length="259" mass="28056">MILVFDVGNTNIVLGVFKEQELVEHWRLSTAPHRTSDEFGVLLRELFQSSTVSMTDIKGTILSSVVPTVNPTLERTCQKCFGLTPYTVGPGTKTGMPIKYDNPREVGADRIVNAVAGYEQYGGPLIIVDFGTATTFCVVSDKGEYLGGAIAPGIGISTEALFARAAKLPRVELHKPPSIIGKNTVNSMQSGIIYGFVGQVNEIVRRMKMEIGGDPFVVATGGLAELIAVETSIIDRVDKFITLNGLRIIYERNQKMSGT</sequence>
<keyword evidence="13 16" id="KW-0173">Coenzyme A biosynthesis</keyword>
<reference evidence="17" key="1">
    <citation type="submission" date="2016-02" db="EMBL/GenBank/DDBJ databases">
        <title>Draft Genome Sequence of Sporotomaculum syntrophicum Strain FB, a Syntrophic Benzoate Degrader.</title>
        <authorList>
            <person name="Nobu M.K."/>
            <person name="Narihiro T."/>
            <person name="Qiu Y.-L."/>
            <person name="Ohashi A."/>
            <person name="Liu W.-T."/>
            <person name="Yuji S."/>
        </authorList>
    </citation>
    <scope>NUCLEOTIDE SEQUENCE</scope>
    <source>
        <strain evidence="17">FB</strain>
    </source>
</reference>
<proteinExistence type="inferred from homology"/>
<keyword evidence="11 16" id="KW-0067">ATP-binding</keyword>
<evidence type="ECO:0000256" key="6">
    <source>
        <dbReference type="ARBA" id="ARBA00012102"/>
    </source>
</evidence>
<keyword evidence="12 16" id="KW-0630">Potassium</keyword>
<evidence type="ECO:0000256" key="10">
    <source>
        <dbReference type="ARBA" id="ARBA00022777"/>
    </source>
</evidence>
<dbReference type="HAMAP" id="MF_01274">
    <property type="entry name" value="Pantothen_kinase_3"/>
    <property type="match status" value="1"/>
</dbReference>
<comment type="caution">
    <text evidence="17">The sequence shown here is derived from an EMBL/GenBank/DDBJ whole genome shotgun (WGS) entry which is preliminary data.</text>
</comment>
<dbReference type="PANTHER" id="PTHR34265:SF1">
    <property type="entry name" value="TYPE III PANTOTHENATE KINASE"/>
    <property type="match status" value="1"/>
</dbReference>
<dbReference type="NCBIfam" id="NF009855">
    <property type="entry name" value="PRK13321.1"/>
    <property type="match status" value="1"/>
</dbReference>
<dbReference type="GO" id="GO:0005737">
    <property type="term" value="C:cytoplasm"/>
    <property type="evidence" value="ECO:0007669"/>
    <property type="project" value="UniProtKB-SubCell"/>
</dbReference>
<comment type="catalytic activity">
    <reaction evidence="1 16">
        <text>(R)-pantothenate + ATP = (R)-4'-phosphopantothenate + ADP + H(+)</text>
        <dbReference type="Rhea" id="RHEA:16373"/>
        <dbReference type="ChEBI" id="CHEBI:10986"/>
        <dbReference type="ChEBI" id="CHEBI:15378"/>
        <dbReference type="ChEBI" id="CHEBI:29032"/>
        <dbReference type="ChEBI" id="CHEBI:30616"/>
        <dbReference type="ChEBI" id="CHEBI:456216"/>
        <dbReference type="EC" id="2.7.1.33"/>
    </reaction>
</comment>
<evidence type="ECO:0000256" key="12">
    <source>
        <dbReference type="ARBA" id="ARBA00022958"/>
    </source>
</evidence>
<name>A0A9D3AXJ6_9FIRM</name>
<feature type="binding site" evidence="16">
    <location>
        <begin position="6"/>
        <end position="13"/>
    </location>
    <ligand>
        <name>ATP</name>
        <dbReference type="ChEBI" id="CHEBI:30616"/>
    </ligand>
</feature>
<accession>A0A9D3AXJ6</accession>
<evidence type="ECO:0000256" key="4">
    <source>
        <dbReference type="ARBA" id="ARBA00005225"/>
    </source>
</evidence>
<evidence type="ECO:0000256" key="9">
    <source>
        <dbReference type="ARBA" id="ARBA00022741"/>
    </source>
</evidence>
<dbReference type="Pfam" id="PF03309">
    <property type="entry name" value="Pan_kinase"/>
    <property type="match status" value="1"/>
</dbReference>
<comment type="cofactor">
    <cofactor evidence="16">
        <name>NH4(+)</name>
        <dbReference type="ChEBI" id="CHEBI:28938"/>
    </cofactor>
    <cofactor evidence="16">
        <name>K(+)</name>
        <dbReference type="ChEBI" id="CHEBI:29103"/>
    </cofactor>
    <text evidence="16">A monovalent cation. Ammonium or potassium.</text>
</comment>
<evidence type="ECO:0000256" key="7">
    <source>
        <dbReference type="ARBA" id="ARBA00022490"/>
    </source>
</evidence>
<feature type="active site" description="Proton acceptor" evidence="16">
    <location>
        <position position="109"/>
    </location>
</feature>
<evidence type="ECO:0000256" key="14">
    <source>
        <dbReference type="ARBA" id="ARBA00038036"/>
    </source>
</evidence>
<dbReference type="Gene3D" id="3.30.420.40">
    <property type="match status" value="2"/>
</dbReference>
<dbReference type="Proteomes" id="UP000798488">
    <property type="component" value="Unassembled WGS sequence"/>
</dbReference>
<comment type="subunit">
    <text evidence="5 16">Homodimer.</text>
</comment>
<keyword evidence="10 16" id="KW-0418">Kinase</keyword>
<dbReference type="OrthoDB" id="9804707at2"/>
<evidence type="ECO:0000313" key="17">
    <source>
        <dbReference type="EMBL" id="KAF1083789.1"/>
    </source>
</evidence>
<comment type="pathway">
    <text evidence="4 16">Cofactor biosynthesis; coenzyme A biosynthesis; CoA from (R)-pantothenate: step 1/5.</text>
</comment>
<evidence type="ECO:0000256" key="16">
    <source>
        <dbReference type="HAMAP-Rule" id="MF_01274"/>
    </source>
</evidence>
<dbReference type="EMBL" id="LSRS01000010">
    <property type="protein sequence ID" value="KAF1083789.1"/>
    <property type="molecule type" value="Genomic_DNA"/>
</dbReference>
<gene>
    <name evidence="16 17" type="primary">coaX</name>
    <name evidence="17" type="ORF">SPSYN_03063</name>
</gene>
<feature type="binding site" evidence="16">
    <location>
        <position position="184"/>
    </location>
    <ligand>
        <name>substrate</name>
    </ligand>
</feature>
<organism evidence="17 18">
    <name type="scientific">Sporotomaculum syntrophicum</name>
    <dbReference type="NCBI Taxonomy" id="182264"/>
    <lineage>
        <taxon>Bacteria</taxon>
        <taxon>Bacillati</taxon>
        <taxon>Bacillota</taxon>
        <taxon>Clostridia</taxon>
        <taxon>Eubacteriales</taxon>
        <taxon>Desulfallaceae</taxon>
        <taxon>Sporotomaculum</taxon>
    </lineage>
</organism>
<feature type="binding site" evidence="16">
    <location>
        <begin position="107"/>
        <end position="110"/>
    </location>
    <ligand>
        <name>substrate</name>
    </ligand>
</feature>
<feature type="binding site" evidence="16">
    <location>
        <position position="132"/>
    </location>
    <ligand>
        <name>ATP</name>
        <dbReference type="ChEBI" id="CHEBI:30616"/>
    </ligand>
</feature>
<dbReference type="InterPro" id="IPR004619">
    <property type="entry name" value="Type_III_PanK"/>
</dbReference>
<keyword evidence="16" id="KW-0479">Metal-binding</keyword>
<evidence type="ECO:0000256" key="15">
    <source>
        <dbReference type="ARBA" id="ARBA00040883"/>
    </source>
</evidence>
<dbReference type="NCBIfam" id="NF009848">
    <property type="entry name" value="PRK13318.1-6"/>
    <property type="match status" value="1"/>
</dbReference>
<dbReference type="EC" id="2.7.1.33" evidence="6 16"/>
<comment type="subcellular location">
    <subcellularLocation>
        <location evidence="3 16">Cytoplasm</location>
    </subcellularLocation>
</comment>
<evidence type="ECO:0000256" key="2">
    <source>
        <dbReference type="ARBA" id="ARBA00001958"/>
    </source>
</evidence>
<evidence type="ECO:0000256" key="8">
    <source>
        <dbReference type="ARBA" id="ARBA00022679"/>
    </source>
</evidence>
<comment type="function">
    <text evidence="16">Catalyzes the phosphorylation of pantothenate (Pan), the first step in CoA biosynthesis.</text>
</comment>
<dbReference type="CDD" id="cd24015">
    <property type="entry name" value="ASKHA_NBD_PanK-III"/>
    <property type="match status" value="1"/>
</dbReference>